<dbReference type="InterPro" id="IPR002539">
    <property type="entry name" value="MaoC-like_dom"/>
</dbReference>
<name>A0A430AUD0_9ENTE</name>
<accession>A0A430AUD0</accession>
<evidence type="ECO:0000259" key="1">
    <source>
        <dbReference type="Pfam" id="PF01575"/>
    </source>
</evidence>
<reference evidence="2 3" key="1">
    <citation type="submission" date="2017-05" db="EMBL/GenBank/DDBJ databases">
        <title>Vagococcus spp. assemblies.</title>
        <authorList>
            <person name="Gulvik C.A."/>
        </authorList>
    </citation>
    <scope>NUCLEOTIDE SEQUENCE [LARGE SCALE GENOMIC DNA]</scope>
    <source>
        <strain evidence="2 3">SS1714</strain>
    </source>
</reference>
<evidence type="ECO:0000313" key="2">
    <source>
        <dbReference type="EMBL" id="RSU11661.1"/>
    </source>
</evidence>
<dbReference type="AlphaFoldDB" id="A0A430AUD0"/>
<dbReference type="OrthoDB" id="2691304at2"/>
<dbReference type="SUPFAM" id="SSF54637">
    <property type="entry name" value="Thioesterase/thiol ester dehydrase-isomerase"/>
    <property type="match status" value="1"/>
</dbReference>
<comment type="caution">
    <text evidence="2">The sequence shown here is derived from an EMBL/GenBank/DDBJ whole genome shotgun (WGS) entry which is preliminary data.</text>
</comment>
<dbReference type="PANTHER" id="PTHR43664">
    <property type="entry name" value="MONOAMINE OXIDASE-RELATED"/>
    <property type="match status" value="1"/>
</dbReference>
<proteinExistence type="predicted"/>
<dbReference type="EMBL" id="NGKB01000013">
    <property type="protein sequence ID" value="RSU11661.1"/>
    <property type="molecule type" value="Genomic_DNA"/>
</dbReference>
<dbReference type="InterPro" id="IPR052342">
    <property type="entry name" value="MCH/BMMD"/>
</dbReference>
<dbReference type="PANTHER" id="PTHR43664:SF1">
    <property type="entry name" value="BETA-METHYLMALYL-COA DEHYDRATASE"/>
    <property type="match status" value="1"/>
</dbReference>
<gene>
    <name evidence="2" type="ORF">CBF28_11915</name>
</gene>
<protein>
    <submittedName>
        <fullName evidence="2">Enoyl-CoA hydratase</fullName>
    </submittedName>
</protein>
<evidence type="ECO:0000313" key="3">
    <source>
        <dbReference type="Proteomes" id="UP000288028"/>
    </source>
</evidence>
<dbReference type="Pfam" id="PF01575">
    <property type="entry name" value="MaoC_dehydratas"/>
    <property type="match status" value="1"/>
</dbReference>
<dbReference type="InterPro" id="IPR029069">
    <property type="entry name" value="HotDog_dom_sf"/>
</dbReference>
<dbReference type="Gene3D" id="3.10.129.10">
    <property type="entry name" value="Hotdog Thioesterase"/>
    <property type="match status" value="1"/>
</dbReference>
<feature type="domain" description="MaoC-like" evidence="1">
    <location>
        <begin position="25"/>
        <end position="125"/>
    </location>
</feature>
<keyword evidence="3" id="KW-1185">Reference proteome</keyword>
<sequence length="160" mass="18076">MVLKFQKKDGKTIDELSEGESLSITETIEDSQLLLYLGLTNDANPLFIQHKFAERTEYEKPIVPSIMLMGIISSVISKHLPGPGSNIVNLSFNLVNPVYHYETLTFHFEIIKIDLLKEVVTVSVKAQNYEEVRVLDAVVMVKPTKIKQITEKDVIDDDGQ</sequence>
<dbReference type="Proteomes" id="UP000288028">
    <property type="component" value="Unassembled WGS sequence"/>
</dbReference>
<organism evidence="2 3">
    <name type="scientific">Vagococcus carniphilus</name>
    <dbReference type="NCBI Taxonomy" id="218144"/>
    <lineage>
        <taxon>Bacteria</taxon>
        <taxon>Bacillati</taxon>
        <taxon>Bacillota</taxon>
        <taxon>Bacilli</taxon>
        <taxon>Lactobacillales</taxon>
        <taxon>Enterococcaceae</taxon>
        <taxon>Vagococcus</taxon>
    </lineage>
</organism>